<dbReference type="PRINTS" id="PR00184">
    <property type="entry name" value="NEISSPPORIN"/>
</dbReference>
<dbReference type="InterPro" id="IPR023614">
    <property type="entry name" value="Porin_dom_sf"/>
</dbReference>
<feature type="domain" description="Porin" evidence="12">
    <location>
        <begin position="10"/>
        <end position="349"/>
    </location>
</feature>
<dbReference type="EMBL" id="QEOB01000005">
    <property type="protein sequence ID" value="PVX84524.1"/>
    <property type="molecule type" value="Genomic_DNA"/>
</dbReference>
<dbReference type="PANTHER" id="PTHR34501:SF9">
    <property type="entry name" value="MAJOR OUTER MEMBRANE PROTEIN P.IA"/>
    <property type="match status" value="1"/>
</dbReference>
<dbReference type="InterPro" id="IPR033900">
    <property type="entry name" value="Gram_neg_porin_domain"/>
</dbReference>
<dbReference type="Pfam" id="PF13609">
    <property type="entry name" value="Porin_4"/>
    <property type="match status" value="1"/>
</dbReference>
<keyword evidence="3" id="KW-0813">Transport</keyword>
<keyword evidence="6 11" id="KW-0732">Signal</keyword>
<dbReference type="PRINTS" id="PR00182">
    <property type="entry name" value="ECOLNEIPORIN"/>
</dbReference>
<keyword evidence="10" id="KW-0998">Cell outer membrane</keyword>
<feature type="signal peptide" evidence="11">
    <location>
        <begin position="1"/>
        <end position="20"/>
    </location>
</feature>
<gene>
    <name evidence="13" type="ORF">C7402_105365</name>
</gene>
<dbReference type="InterPro" id="IPR001702">
    <property type="entry name" value="Porin_Gram-ve"/>
</dbReference>
<evidence type="ECO:0000256" key="11">
    <source>
        <dbReference type="SAM" id="SignalP"/>
    </source>
</evidence>
<keyword evidence="14" id="KW-1185">Reference proteome</keyword>
<keyword evidence="7" id="KW-0406">Ion transport</keyword>
<proteinExistence type="predicted"/>
<evidence type="ECO:0000256" key="5">
    <source>
        <dbReference type="ARBA" id="ARBA00022692"/>
    </source>
</evidence>
<keyword evidence="9" id="KW-0472">Membrane</keyword>
<keyword evidence="4" id="KW-1134">Transmembrane beta strand</keyword>
<comment type="subcellular location">
    <subcellularLocation>
        <location evidence="1">Cell outer membrane</location>
        <topology evidence="1">Multi-pass membrane protein</topology>
    </subcellularLocation>
</comment>
<dbReference type="InterPro" id="IPR050298">
    <property type="entry name" value="Gram-neg_bact_OMP"/>
</dbReference>
<dbReference type="Gene3D" id="2.40.160.10">
    <property type="entry name" value="Porin"/>
    <property type="match status" value="1"/>
</dbReference>
<evidence type="ECO:0000256" key="2">
    <source>
        <dbReference type="ARBA" id="ARBA00011233"/>
    </source>
</evidence>
<organism evidence="13 14">
    <name type="scientific">Paraburkholderia unamae</name>
    <dbReference type="NCBI Taxonomy" id="219649"/>
    <lineage>
        <taxon>Bacteria</taxon>
        <taxon>Pseudomonadati</taxon>
        <taxon>Pseudomonadota</taxon>
        <taxon>Betaproteobacteria</taxon>
        <taxon>Burkholderiales</taxon>
        <taxon>Burkholderiaceae</taxon>
        <taxon>Paraburkholderia</taxon>
    </lineage>
</organism>
<evidence type="ECO:0000313" key="14">
    <source>
        <dbReference type="Proteomes" id="UP000245712"/>
    </source>
</evidence>
<keyword evidence="8" id="KW-0626">Porin</keyword>
<dbReference type="CDD" id="cd00342">
    <property type="entry name" value="gram_neg_porins"/>
    <property type="match status" value="1"/>
</dbReference>
<dbReference type="PANTHER" id="PTHR34501">
    <property type="entry name" value="PROTEIN YDDL-RELATED"/>
    <property type="match status" value="1"/>
</dbReference>
<evidence type="ECO:0000313" key="13">
    <source>
        <dbReference type="EMBL" id="PVX84524.1"/>
    </source>
</evidence>
<feature type="chain" id="PRO_5045658552" evidence="11">
    <location>
        <begin position="21"/>
        <end position="388"/>
    </location>
</feature>
<evidence type="ECO:0000256" key="1">
    <source>
        <dbReference type="ARBA" id="ARBA00004571"/>
    </source>
</evidence>
<evidence type="ECO:0000256" key="10">
    <source>
        <dbReference type="ARBA" id="ARBA00023237"/>
    </source>
</evidence>
<reference evidence="13 14" key="1">
    <citation type="submission" date="2018-05" db="EMBL/GenBank/DDBJ databases">
        <title>Genomic Encyclopedia of Type Strains, Phase IV (KMG-V): Genome sequencing to study the core and pangenomes of soil and plant-associated prokaryotes.</title>
        <authorList>
            <person name="Whitman W."/>
        </authorList>
    </citation>
    <scope>NUCLEOTIDE SEQUENCE [LARGE SCALE GENOMIC DNA]</scope>
    <source>
        <strain evidence="13 14">SCZa-39</strain>
    </source>
</reference>
<evidence type="ECO:0000259" key="12">
    <source>
        <dbReference type="Pfam" id="PF13609"/>
    </source>
</evidence>
<evidence type="ECO:0000256" key="4">
    <source>
        <dbReference type="ARBA" id="ARBA00022452"/>
    </source>
</evidence>
<protein>
    <submittedName>
        <fullName evidence="13">Porin</fullName>
    </submittedName>
</protein>
<dbReference type="RefSeq" id="WP_112177047.1">
    <property type="nucleotide sequence ID" value="NZ_QEOB01000005.1"/>
</dbReference>
<evidence type="ECO:0000256" key="8">
    <source>
        <dbReference type="ARBA" id="ARBA00023114"/>
    </source>
</evidence>
<sequence>MKKTLILAGVLSAFAMSAHAQSTVTLYGSLDAGIVYANNAGGHSLWAQGSGALSNNYFGLRGAEDLGGGLKAIFTLESGFNINNGGYKNGDNGFNRQAYVGLKSDQYGTLTLGRQYDSMVDYLSPLAEAGAGFGNNLAGHPFDNDNLAQSYSIKNSVKYASANYAGFQFGGLYGFSNDANGFANGRAWSVGASYATGPLNFAAAYTQLNNSGGLGAANSAASADENISARMQRSFGAGVNYTYGPAQVGFVWTHSQIDGMQSLSSGGSVPLPGLSGLNLHLDNYEINGAYHLTPALAFVGSYTFTDGTVTGTGNGNNSPKWHTVVLGTDYSFSKRTDVYLAGVYQHASGNLGYNADGSGISNVAAINTLSPSSTNNQVAATIGLRHRF</sequence>
<dbReference type="InterPro" id="IPR002299">
    <property type="entry name" value="Porin_Neis"/>
</dbReference>
<comment type="caution">
    <text evidence="13">The sequence shown here is derived from an EMBL/GenBank/DDBJ whole genome shotgun (WGS) entry which is preliminary data.</text>
</comment>
<dbReference type="SUPFAM" id="SSF56935">
    <property type="entry name" value="Porins"/>
    <property type="match status" value="1"/>
</dbReference>
<dbReference type="Proteomes" id="UP000245712">
    <property type="component" value="Unassembled WGS sequence"/>
</dbReference>
<accession>A0ABX5KTU3</accession>
<comment type="subunit">
    <text evidence="2">Homotrimer.</text>
</comment>
<evidence type="ECO:0000256" key="9">
    <source>
        <dbReference type="ARBA" id="ARBA00023136"/>
    </source>
</evidence>
<evidence type="ECO:0000256" key="3">
    <source>
        <dbReference type="ARBA" id="ARBA00022448"/>
    </source>
</evidence>
<evidence type="ECO:0000256" key="6">
    <source>
        <dbReference type="ARBA" id="ARBA00022729"/>
    </source>
</evidence>
<evidence type="ECO:0000256" key="7">
    <source>
        <dbReference type="ARBA" id="ARBA00023065"/>
    </source>
</evidence>
<name>A0ABX5KTU3_9BURK</name>
<keyword evidence="5" id="KW-0812">Transmembrane</keyword>